<evidence type="ECO:0000313" key="2">
    <source>
        <dbReference type="Proteomes" id="UP000198561"/>
    </source>
</evidence>
<evidence type="ECO:0000313" key="1">
    <source>
        <dbReference type="EMBL" id="SEH33735.1"/>
    </source>
</evidence>
<dbReference type="AlphaFoldDB" id="A0A1H6HHI6"/>
<reference evidence="1 2" key="1">
    <citation type="submission" date="2016-10" db="EMBL/GenBank/DDBJ databases">
        <authorList>
            <person name="de Groot N.N."/>
        </authorList>
    </citation>
    <scope>NUCLEOTIDE SEQUENCE [LARGE SCALE GENOMIC DNA]</scope>
    <source>
        <strain evidence="1 2">DSM 23031</strain>
    </source>
</reference>
<dbReference type="Proteomes" id="UP000198561">
    <property type="component" value="Unassembled WGS sequence"/>
</dbReference>
<sequence length="44" mass="5132">MNLNLRNTLINIMNIHFGTSFESSNIAIEKLIKKSQIIKNNTKW</sequence>
<proteinExistence type="predicted"/>
<gene>
    <name evidence="1" type="ORF">SAMN05421593_2431</name>
</gene>
<accession>A0A1H6HHI6</accession>
<name>A0A1H6HHI6_CHRCI</name>
<organism evidence="1 2">
    <name type="scientific">Chryseobacterium culicis</name>
    <dbReference type="NCBI Taxonomy" id="680127"/>
    <lineage>
        <taxon>Bacteria</taxon>
        <taxon>Pseudomonadati</taxon>
        <taxon>Bacteroidota</taxon>
        <taxon>Flavobacteriia</taxon>
        <taxon>Flavobacteriales</taxon>
        <taxon>Weeksellaceae</taxon>
        <taxon>Chryseobacterium group</taxon>
        <taxon>Chryseobacterium</taxon>
    </lineage>
</organism>
<dbReference type="EMBL" id="FNWQ01000002">
    <property type="protein sequence ID" value="SEH33735.1"/>
    <property type="molecule type" value="Genomic_DNA"/>
</dbReference>
<protein>
    <submittedName>
        <fullName evidence="1">Uncharacterized protein</fullName>
    </submittedName>
</protein>